<evidence type="ECO:0000313" key="12">
    <source>
        <dbReference type="Proteomes" id="UP001153712"/>
    </source>
</evidence>
<dbReference type="InterPro" id="IPR001320">
    <property type="entry name" value="Iontro_rcpt_C"/>
</dbReference>
<accession>A0A9N9TQC2</accession>
<sequence length="456" mass="52843">MQIAATNDRPLSLCINSQQSLKQNIHNVYLISEQKVVTLLKVCLDMLRNPLLETDMLRIIILKIKPFLKYDNSTLQLEGIIGDIWNVLVEMNDLKYNITVGPSFGNIMRTMQKGKIDVYVGPAAADTYRSNLEYFQPYIKTWNNLYIKLPDLKINPTYYIKPFSFNLWILTWISFLFLSAFIYMAGRTLRKINPSEPLVSLPICFLGTISGFINQGCELKFSSYSVRILIYISLILGLLLYVAMNALLYSQMTVFRITTPVETLTDVMKQTKLTLCIRNMTYVYGTYIVDKNDVIKPEWKQIVNRGPCKVYNKASEEAEDIANVICRDDVVIMENIIVMSSFLKKHRPACNVIKLRKNYFSTSNTFFALKYLKQSESIKRSIIKLKSSGVMSRIINKYLERTDYENIIPKKWYPITINHVGGILGWYFLMIVLSLFILFIEIICKKRSARIRSIHE</sequence>
<reference evidence="11" key="1">
    <citation type="submission" date="2022-01" db="EMBL/GenBank/DDBJ databases">
        <authorList>
            <person name="King R."/>
        </authorList>
    </citation>
    <scope>NUCLEOTIDE SEQUENCE</scope>
</reference>
<dbReference type="PANTHER" id="PTHR42643:SF30">
    <property type="entry name" value="IONOTROPIC RECEPTOR 40A-RELATED"/>
    <property type="match status" value="1"/>
</dbReference>
<dbReference type="Gene3D" id="3.40.190.10">
    <property type="entry name" value="Periplasmic binding protein-like II"/>
    <property type="match status" value="1"/>
</dbReference>
<proteinExistence type="inferred from homology"/>
<keyword evidence="7" id="KW-0675">Receptor</keyword>
<gene>
    <name evidence="11" type="ORF">PHYEVI_LOCUS6549</name>
</gene>
<dbReference type="EMBL" id="OU900096">
    <property type="protein sequence ID" value="CAG9860193.1"/>
    <property type="molecule type" value="Genomic_DNA"/>
</dbReference>
<organism evidence="11 12">
    <name type="scientific">Phyllotreta striolata</name>
    <name type="common">Striped flea beetle</name>
    <name type="synonym">Crioceris striolata</name>
    <dbReference type="NCBI Taxonomy" id="444603"/>
    <lineage>
        <taxon>Eukaryota</taxon>
        <taxon>Metazoa</taxon>
        <taxon>Ecdysozoa</taxon>
        <taxon>Arthropoda</taxon>
        <taxon>Hexapoda</taxon>
        <taxon>Insecta</taxon>
        <taxon>Pterygota</taxon>
        <taxon>Neoptera</taxon>
        <taxon>Endopterygota</taxon>
        <taxon>Coleoptera</taxon>
        <taxon>Polyphaga</taxon>
        <taxon>Cucujiformia</taxon>
        <taxon>Chrysomeloidea</taxon>
        <taxon>Chrysomelidae</taxon>
        <taxon>Galerucinae</taxon>
        <taxon>Alticini</taxon>
        <taxon>Phyllotreta</taxon>
    </lineage>
</organism>
<evidence type="ECO:0000256" key="3">
    <source>
        <dbReference type="ARBA" id="ARBA00022475"/>
    </source>
</evidence>
<comment type="subcellular location">
    <subcellularLocation>
        <location evidence="1">Cell membrane</location>
        <topology evidence="1">Multi-pass membrane protein</topology>
    </subcellularLocation>
</comment>
<dbReference type="AlphaFoldDB" id="A0A9N9TQC2"/>
<feature type="domain" description="Ionotropic glutamate receptor C-terminal" evidence="10">
    <location>
        <begin position="165"/>
        <end position="319"/>
    </location>
</feature>
<evidence type="ECO:0000256" key="9">
    <source>
        <dbReference type="SAM" id="Phobius"/>
    </source>
</evidence>
<dbReference type="GO" id="GO:0015276">
    <property type="term" value="F:ligand-gated monoatomic ion channel activity"/>
    <property type="evidence" value="ECO:0007669"/>
    <property type="project" value="InterPro"/>
</dbReference>
<dbReference type="Pfam" id="PF00060">
    <property type="entry name" value="Lig_chan"/>
    <property type="match status" value="1"/>
</dbReference>
<dbReference type="GO" id="GO:0005886">
    <property type="term" value="C:plasma membrane"/>
    <property type="evidence" value="ECO:0007669"/>
    <property type="project" value="UniProtKB-SubCell"/>
</dbReference>
<dbReference type="SUPFAM" id="SSF53850">
    <property type="entry name" value="Periplasmic binding protein-like II"/>
    <property type="match status" value="1"/>
</dbReference>
<keyword evidence="3" id="KW-1003">Cell membrane</keyword>
<evidence type="ECO:0000313" key="11">
    <source>
        <dbReference type="EMBL" id="CAG9860193.1"/>
    </source>
</evidence>
<dbReference type="OrthoDB" id="8185396at2759"/>
<keyword evidence="12" id="KW-1185">Reference proteome</keyword>
<evidence type="ECO:0000256" key="5">
    <source>
        <dbReference type="ARBA" id="ARBA00022989"/>
    </source>
</evidence>
<evidence type="ECO:0000256" key="1">
    <source>
        <dbReference type="ARBA" id="ARBA00004651"/>
    </source>
</evidence>
<keyword evidence="4 9" id="KW-0812">Transmembrane</keyword>
<evidence type="ECO:0000256" key="8">
    <source>
        <dbReference type="ARBA" id="ARBA00023180"/>
    </source>
</evidence>
<evidence type="ECO:0000256" key="6">
    <source>
        <dbReference type="ARBA" id="ARBA00023136"/>
    </source>
</evidence>
<protein>
    <recommendedName>
        <fullName evidence="10">Ionotropic glutamate receptor C-terminal domain-containing protein</fullName>
    </recommendedName>
</protein>
<feature type="transmembrane region" description="Helical" evidence="9">
    <location>
        <begin position="424"/>
        <end position="444"/>
    </location>
</feature>
<dbReference type="Proteomes" id="UP001153712">
    <property type="component" value="Chromosome 3"/>
</dbReference>
<evidence type="ECO:0000259" key="10">
    <source>
        <dbReference type="Pfam" id="PF00060"/>
    </source>
</evidence>
<dbReference type="PANTHER" id="PTHR42643">
    <property type="entry name" value="IONOTROPIC RECEPTOR 20A-RELATED"/>
    <property type="match status" value="1"/>
</dbReference>
<evidence type="ECO:0000256" key="4">
    <source>
        <dbReference type="ARBA" id="ARBA00022692"/>
    </source>
</evidence>
<evidence type="ECO:0000256" key="2">
    <source>
        <dbReference type="ARBA" id="ARBA00008685"/>
    </source>
</evidence>
<comment type="similarity">
    <text evidence="2">Belongs to the glutamate-gated ion channel (TC 1.A.10.1) family.</text>
</comment>
<dbReference type="InterPro" id="IPR052192">
    <property type="entry name" value="Insect_Ionotropic_Sensory_Rcpt"/>
</dbReference>
<keyword evidence="6 9" id="KW-0472">Membrane</keyword>
<feature type="transmembrane region" description="Helical" evidence="9">
    <location>
        <begin position="165"/>
        <end position="186"/>
    </location>
</feature>
<evidence type="ECO:0000256" key="7">
    <source>
        <dbReference type="ARBA" id="ARBA00023170"/>
    </source>
</evidence>
<dbReference type="GO" id="GO:0050906">
    <property type="term" value="P:detection of stimulus involved in sensory perception"/>
    <property type="evidence" value="ECO:0007669"/>
    <property type="project" value="UniProtKB-ARBA"/>
</dbReference>
<dbReference type="Gene3D" id="1.10.287.70">
    <property type="match status" value="1"/>
</dbReference>
<keyword evidence="5 9" id="KW-1133">Transmembrane helix</keyword>
<feature type="transmembrane region" description="Helical" evidence="9">
    <location>
        <begin position="228"/>
        <end position="249"/>
    </location>
</feature>
<keyword evidence="8" id="KW-0325">Glycoprotein</keyword>
<name>A0A9N9TQC2_PHYSR</name>